<keyword evidence="12" id="KW-0547">Nucleotide-binding</keyword>
<feature type="region of interest" description="Disordered" evidence="22">
    <location>
        <begin position="1603"/>
        <end position="1625"/>
    </location>
</feature>
<evidence type="ECO:0000256" key="5">
    <source>
        <dbReference type="ARBA" id="ARBA00022484"/>
    </source>
</evidence>
<evidence type="ECO:0000256" key="15">
    <source>
        <dbReference type="ARBA" id="ARBA00022807"/>
    </source>
</evidence>
<dbReference type="GO" id="GO:0005198">
    <property type="term" value="F:structural molecule activity"/>
    <property type="evidence" value="ECO:0007669"/>
    <property type="project" value="InterPro"/>
</dbReference>
<dbReference type="EMBL" id="MG600099">
    <property type="protein sequence ID" value="AVM87418.1"/>
    <property type="molecule type" value="Genomic_RNA"/>
</dbReference>
<accession>A0A2P1GN74</accession>
<dbReference type="Pfam" id="PF00910">
    <property type="entry name" value="RNA_helicase"/>
    <property type="match status" value="1"/>
</dbReference>
<dbReference type="Gene3D" id="2.40.10.10">
    <property type="entry name" value="Trypsin-like serine proteases"/>
    <property type="match status" value="1"/>
</dbReference>
<dbReference type="InterPro" id="IPR001676">
    <property type="entry name" value="Picornavirus_capsid"/>
</dbReference>
<keyword evidence="17" id="KW-0946">Virion</keyword>
<comment type="subcellular location">
    <subcellularLocation>
        <location evidence="1">Host cytoplasm</location>
    </subcellularLocation>
    <subcellularLocation>
        <location evidence="3">Host membrane</location>
    </subcellularLocation>
    <subcellularLocation>
        <location evidence="2">Virion</location>
    </subcellularLocation>
</comment>
<dbReference type="GO" id="GO:0019028">
    <property type="term" value="C:viral capsid"/>
    <property type="evidence" value="ECO:0007669"/>
    <property type="project" value="UniProtKB-KW"/>
</dbReference>
<evidence type="ECO:0000313" key="25">
    <source>
        <dbReference type="EMBL" id="AVM87418.1"/>
    </source>
</evidence>
<evidence type="ECO:0000256" key="3">
    <source>
        <dbReference type="ARBA" id="ARBA00004551"/>
    </source>
</evidence>
<keyword evidence="21" id="KW-1035">Host cytoplasm</keyword>
<keyword evidence="7" id="KW-0597">Phosphoprotein</keyword>
<evidence type="ECO:0000256" key="11">
    <source>
        <dbReference type="ARBA" id="ARBA00022695"/>
    </source>
</evidence>
<dbReference type="GO" id="GO:0030430">
    <property type="term" value="C:host cell cytoplasm"/>
    <property type="evidence" value="ECO:0007669"/>
    <property type="project" value="UniProtKB-SubCell"/>
</dbReference>
<evidence type="ECO:0000256" key="2">
    <source>
        <dbReference type="ARBA" id="ARBA00004328"/>
    </source>
</evidence>
<dbReference type="GO" id="GO:0004197">
    <property type="term" value="F:cysteine-type endopeptidase activity"/>
    <property type="evidence" value="ECO:0007669"/>
    <property type="project" value="InterPro"/>
</dbReference>
<dbReference type="PRINTS" id="PR00918">
    <property type="entry name" value="CALICVIRUSNS"/>
</dbReference>
<dbReference type="InterPro" id="IPR000199">
    <property type="entry name" value="Peptidase_C3A/C3B_picornavir"/>
</dbReference>
<evidence type="ECO:0000256" key="14">
    <source>
        <dbReference type="ARBA" id="ARBA00022806"/>
    </source>
</evidence>
<dbReference type="InterPro" id="IPR033703">
    <property type="entry name" value="Rhv-like"/>
</dbReference>
<keyword evidence="13" id="KW-0378">Hydrolase</keyword>
<dbReference type="PROSITE" id="PS50507">
    <property type="entry name" value="RDRP_SSRNA_POS"/>
    <property type="match status" value="1"/>
</dbReference>
<protein>
    <recommendedName>
        <fullName evidence="4">Genome polyprotein</fullName>
    </recommendedName>
</protein>
<dbReference type="GO" id="GO:0006351">
    <property type="term" value="P:DNA-templated transcription"/>
    <property type="evidence" value="ECO:0007669"/>
    <property type="project" value="InterPro"/>
</dbReference>
<dbReference type="InterPro" id="IPR043128">
    <property type="entry name" value="Rev_trsase/Diguanyl_cyclase"/>
</dbReference>
<feature type="domain" description="SF3 helicase" evidence="24">
    <location>
        <begin position="1175"/>
        <end position="1351"/>
    </location>
</feature>
<evidence type="ECO:0000256" key="22">
    <source>
        <dbReference type="SAM" id="MobiDB-lite"/>
    </source>
</evidence>
<dbReference type="CDD" id="cd00205">
    <property type="entry name" value="rhv_like"/>
    <property type="match status" value="2"/>
</dbReference>
<keyword evidence="14" id="KW-0347">Helicase</keyword>
<evidence type="ECO:0000256" key="6">
    <source>
        <dbReference type="ARBA" id="ARBA00022520"/>
    </source>
</evidence>
<dbReference type="GO" id="GO:0033644">
    <property type="term" value="C:host cell membrane"/>
    <property type="evidence" value="ECO:0007669"/>
    <property type="project" value="UniProtKB-SubCell"/>
</dbReference>
<dbReference type="InterPro" id="IPR029053">
    <property type="entry name" value="Viral_coat"/>
</dbReference>
<evidence type="ECO:0000256" key="18">
    <source>
        <dbReference type="ARBA" id="ARBA00022870"/>
    </source>
</evidence>
<name>A0A2P1GN74_9VIRU</name>
<evidence type="ECO:0000259" key="24">
    <source>
        <dbReference type="PROSITE" id="PS51218"/>
    </source>
</evidence>
<dbReference type="GO" id="GO:0039694">
    <property type="term" value="P:viral RNA genome replication"/>
    <property type="evidence" value="ECO:0007669"/>
    <property type="project" value="InterPro"/>
</dbReference>
<evidence type="ECO:0000256" key="21">
    <source>
        <dbReference type="ARBA" id="ARBA00023200"/>
    </source>
</evidence>
<organism evidence="25">
    <name type="scientific">Yancheng osbecks grenadier anchovy picornavirus</name>
    <dbReference type="NCBI Taxonomy" id="2116203"/>
    <lineage>
        <taxon>Viruses</taxon>
        <taxon>Riboviria</taxon>
        <taxon>Orthornavirae</taxon>
        <taxon>Pisuviricota</taxon>
        <taxon>Pisoniviricetes</taxon>
        <taxon>Picornavirales</taxon>
    </lineage>
</organism>
<evidence type="ECO:0000256" key="7">
    <source>
        <dbReference type="ARBA" id="ARBA00022553"/>
    </source>
</evidence>
<evidence type="ECO:0000256" key="12">
    <source>
        <dbReference type="ARBA" id="ARBA00022741"/>
    </source>
</evidence>
<evidence type="ECO:0000256" key="4">
    <source>
        <dbReference type="ARBA" id="ARBA00020107"/>
    </source>
</evidence>
<reference evidence="25" key="1">
    <citation type="journal article" date="2018" name="Nature">
        <title>The evolutionary history of vertebrate RNA viruses.</title>
        <authorList>
            <person name="Shi M."/>
            <person name="Lin X.D."/>
            <person name="Chen X."/>
            <person name="Tian J.H."/>
            <person name="Chen L.J."/>
            <person name="Li K."/>
            <person name="Wang W."/>
            <person name="Eden J.S."/>
            <person name="Shen J.J."/>
            <person name="Liu L."/>
            <person name="Holmes E.C."/>
            <person name="Zhang Y.Z."/>
        </authorList>
    </citation>
    <scope>NUCLEOTIDE SEQUENCE</scope>
    <source>
        <strain evidence="25">XFXMC15460</strain>
    </source>
</reference>
<dbReference type="InterPro" id="IPR043504">
    <property type="entry name" value="Peptidase_S1_PA_chymotrypsin"/>
</dbReference>
<dbReference type="InterPro" id="IPR000605">
    <property type="entry name" value="Helicase_SF3_ssDNA/RNA_vir"/>
</dbReference>
<dbReference type="Gene3D" id="2.60.120.20">
    <property type="match status" value="3"/>
</dbReference>
<dbReference type="GO" id="GO:0006508">
    <property type="term" value="P:proteolysis"/>
    <property type="evidence" value="ECO:0007669"/>
    <property type="project" value="UniProtKB-KW"/>
</dbReference>
<keyword evidence="9" id="KW-0645">Protease</keyword>
<keyword evidence="16" id="KW-0067">ATP-binding</keyword>
<dbReference type="InterPro" id="IPR004004">
    <property type="entry name" value="Helic/Pol/Pept_Calicivir-typ"/>
</dbReference>
<dbReference type="GO" id="GO:0003723">
    <property type="term" value="F:RNA binding"/>
    <property type="evidence" value="ECO:0007669"/>
    <property type="project" value="InterPro"/>
</dbReference>
<evidence type="ECO:0000256" key="17">
    <source>
        <dbReference type="ARBA" id="ARBA00022844"/>
    </source>
</evidence>
<dbReference type="Pfam" id="PF00073">
    <property type="entry name" value="Rhv"/>
    <property type="match status" value="2"/>
</dbReference>
<dbReference type="SUPFAM" id="SSF88633">
    <property type="entry name" value="Positive stranded ssRNA viruses"/>
    <property type="match status" value="3"/>
</dbReference>
<evidence type="ECO:0000256" key="19">
    <source>
        <dbReference type="ARBA" id="ARBA00022953"/>
    </source>
</evidence>
<keyword evidence="5" id="KW-0696">RNA-directed RNA polymerase</keyword>
<dbReference type="GO" id="GO:0003968">
    <property type="term" value="F:RNA-directed RNA polymerase activity"/>
    <property type="evidence" value="ECO:0007669"/>
    <property type="project" value="UniProtKB-KW"/>
</dbReference>
<evidence type="ECO:0000256" key="9">
    <source>
        <dbReference type="ARBA" id="ARBA00022670"/>
    </source>
</evidence>
<dbReference type="Gene3D" id="1.20.960.20">
    <property type="match status" value="1"/>
</dbReference>
<sequence>MVTSFDIEYFAMDFVKHIARDLSSGLLAAPSKEQASNASDRVGGTASVFANSTAQAVGVNETSYQPTTSNDDYWMSQCADSKVAHANPGKLIRLGHDEWSTTDTASHTVISISLPKAFLVDEDLPMWGPSRYFAKIRTGFQFEVQVTVVTGAVGSLIVVYRPGGRESGGAFKSYRAYPHAILNVGVDTTVKLTIPYVGFKNYAGIDSDDQGYLEVIVWTPLMLPDVGAQSMTVNVLGAMIDPQMQMPRPRGPVRQITDIAEGLGSMNLSNTHHTARGQLVALASEEPIADMKTTGTVRPICSMKEYVSRVYNVMYAIDTATSQSTDIFTDWAMTAAVDTNLIDHSVYWSEISPVSRLMASAYAYVRGSVVIRLTVFNSTLHKGRLRLCFFPGDIVSFSGKKCENSINTFLDIGLQSSVELTIPYMSTNWMTPVDDRWGRYTVSVINKLSGSSATTSKVQVVLEARFGDDVEFVVPRTNSRVYQGIGDPLVTKPSTLMNSQPDELIPAGTGAIMAQPGTEAALAAGLTAPQTENSSEDNKSPIVIGTRIVDKRPAKADHMLITNIFGRASYLGSHNFTQAGNYSYTVPEVGQGILSMMKLFHFSGGSFNMHVYNAGDQSLMVSHSYQDKWNTLEEISGSGGMLIPPKSHMTVEIPFYSPTPARIPGQKMGQTAVGRFGFFNCYAFGAAVVNFWLSCPKIQLSFPVPIPTEKTSLFVLENPELHSLHDSTLESVKDLITAPDFDVRDLHKAVLASKKPNPAGPVSDLRRMVLRMEETETYIPQAQQWIRDLTREGIESNPGPVAKLVYRDRGLYKHYGILYDGQIIHMSSENVASAVLGKVLIITEPDDGSWIVEQVVTISDFKADALTRTGAVCEERFSANFNCETFAKDLLGIDSVGQGRALQTVGYILAAASLSVVCKQGALDFLKKAHSGANECFSAIKARVMSFLSDGIFDSLKNSLIKTVCIGLVKTICYIIMFCQSPSLLTGLSIGTLIAIDVATFPDATSGVKDLMSALIEGDLTGTIAKLVEMMEVSDDLRGEMTATLRRVPEELEEMSVILNGRQKQANGRFVDFNQATLATKNVEYWLDLLSRLYAWIRRWFSPNEIDRAKNWLTKNDKLILSILSTADNIMSEATKPGITREKKFQDTLFETRRNIADLKFLASKAGDSYFYGTLSRLYTDLCRVQTPCVSDGKPFRLEPIGIWISSLPGQGKSSFSSILMTKISALLKSEGVELDGGCDTVYPHSTGSEFLDNYRQQTFHIFDDLGQQSECKDMEVLCQMISSIPWGCPMADSAEKGTPYTSSIVIATTNRMDFSTPNLISNGALARRFKYKIWLKATPQYCNPEGFFELSLANSDGSLQSGKCWEVSNMSSTALKTAFKFDPLVKAIVEELKVRVQIRDSLIKTMPLSTNVNERNTITPTDLDTSIKNLDKKAQGPSTPKSYPGTGDIGDAINNLKSVFGLQNISSEEREGWHPVKMPNGTTYWTAEDPTENLERIGSFLESKYIEMDMELEASIKRLEETLGCDSPFNYNSVSRSRADITPTEKLKTWWKDSRDKFDKWYEKYCFWIVGAGILGTVVSTVCGLLTWWKLMSIKEEKKSAVNLEEGVPGPPSEPERPYNPLSRTKPNVAKRVVDVVRNSPGAAAEVSHLHRNCIAVELEDGQMIYGVGTHDNVAVTYSHWHFGYTSLAKVLHYNGVSYPLDPYSVELTELLFPAVRGIPQKIDLTEIKFNSLPIRFRDIRKHVAPPMDSSSGQMLHYFPHVRSANGVTQVQAKEDYNVTDFYEDEDIKWDSPSEKFSGYIGYLGTSKKGDCGGLLVQKQGGTWKAIGLHHAANSCGNCNAIPLYLALQTKEKEGVVVDKVKAPFVQYTPTKTKFRKSPLYNIVGQTHEPAPLNPRDKRILDPPPNLLKHACEKYRVDEFNVDQDVFGEVELYLKRKIFSVVGMNKNWDMQTAISGGEGNPLDLTTSPGPKYVRLGLDKRDLIRKIGDTYRVEPRLEWDIRDIINSVEKGLPLEFTFTASLKDDLISKEKVAKAGTRVIEMSNVDYTIAYRMIMGPIYEKIYTSPAVATGIAVGIDPATSFQDLYLSMERNWYAIDYSKFDGSLSEKLMRSGVEVLSALHENPEVVKRLHEPVINSLHHVGDEIWTVKGGMPSGSPCTSVLNSICNLLVCYYSFFMAGAQSLDDLVIVTYGDDVLCSLPYPLESKEVPRIVKDSFGMDATSADKKSLELSVDLRDATFLKRHFRYFPGTNYVIGRLSLDSMLQKIQWMTNMEAFKSQIMSFTDELTFHGERVYNEIRDKCLAPCARHKIYFPKFMESYNRVRSIIF</sequence>
<keyword evidence="8" id="KW-0167">Capsid protein</keyword>
<keyword evidence="18" id="KW-1043">Host membrane</keyword>
<dbReference type="Pfam" id="PF00548">
    <property type="entry name" value="Peptidase_C3"/>
    <property type="match status" value="1"/>
</dbReference>
<keyword evidence="10" id="KW-0808">Transferase</keyword>
<evidence type="ECO:0000259" key="23">
    <source>
        <dbReference type="PROSITE" id="PS50507"/>
    </source>
</evidence>
<dbReference type="GO" id="GO:0003724">
    <property type="term" value="F:RNA helicase activity"/>
    <property type="evidence" value="ECO:0007669"/>
    <property type="project" value="InterPro"/>
</dbReference>
<dbReference type="PROSITE" id="PS51218">
    <property type="entry name" value="SF3_HELICASE_2"/>
    <property type="match status" value="1"/>
</dbReference>
<evidence type="ECO:0000256" key="20">
    <source>
        <dbReference type="ARBA" id="ARBA00023136"/>
    </source>
</evidence>
<evidence type="ECO:0000256" key="16">
    <source>
        <dbReference type="ARBA" id="ARBA00022840"/>
    </source>
</evidence>
<evidence type="ECO:0000256" key="10">
    <source>
        <dbReference type="ARBA" id="ARBA00022679"/>
    </source>
</evidence>
<dbReference type="InterPro" id="IPR007094">
    <property type="entry name" value="RNA-dir_pol_PSvirus"/>
</dbReference>
<dbReference type="InterPro" id="IPR001205">
    <property type="entry name" value="RNA-dir_pol_C"/>
</dbReference>
<keyword evidence="20" id="KW-0472">Membrane</keyword>
<evidence type="ECO:0000256" key="8">
    <source>
        <dbReference type="ARBA" id="ARBA00022561"/>
    </source>
</evidence>
<dbReference type="SUPFAM" id="SSF50494">
    <property type="entry name" value="Trypsin-like serine proteases"/>
    <property type="match status" value="1"/>
</dbReference>
<dbReference type="InterPro" id="IPR014759">
    <property type="entry name" value="Helicase_SF3_ssRNA_vir"/>
</dbReference>
<feature type="domain" description="RdRp catalytic" evidence="23">
    <location>
        <begin position="2091"/>
        <end position="2207"/>
    </location>
</feature>
<keyword evidence="19" id="KW-0693">Viral RNA replication</keyword>
<keyword evidence="11" id="KW-0548">Nucleotidyltransferase</keyword>
<dbReference type="Pfam" id="PF00680">
    <property type="entry name" value="RdRP_1"/>
    <property type="match status" value="1"/>
</dbReference>
<evidence type="ECO:0000256" key="13">
    <source>
        <dbReference type="ARBA" id="ARBA00022801"/>
    </source>
</evidence>
<keyword evidence="6" id="KW-0191">Covalent protein-RNA linkage</keyword>
<evidence type="ECO:0000256" key="1">
    <source>
        <dbReference type="ARBA" id="ARBA00004192"/>
    </source>
</evidence>
<dbReference type="Gene3D" id="3.30.70.270">
    <property type="match status" value="1"/>
</dbReference>
<dbReference type="CDD" id="cd23193">
    <property type="entry name" value="ps-ssRNA_Picornaviridae"/>
    <property type="match status" value="1"/>
</dbReference>
<dbReference type="SUPFAM" id="SSF56672">
    <property type="entry name" value="DNA/RNA polymerases"/>
    <property type="match status" value="1"/>
</dbReference>
<dbReference type="InterPro" id="IPR009003">
    <property type="entry name" value="Peptidase_S1_PA"/>
</dbReference>
<proteinExistence type="predicted"/>
<keyword evidence="15" id="KW-0788">Thiol protease</keyword>
<dbReference type="InterPro" id="IPR043502">
    <property type="entry name" value="DNA/RNA_pol_sf"/>
</dbReference>
<dbReference type="GO" id="GO:0005524">
    <property type="term" value="F:ATP binding"/>
    <property type="evidence" value="ECO:0007669"/>
    <property type="project" value="UniProtKB-KW"/>
</dbReference>